<keyword evidence="7" id="KW-0964">Secreted</keyword>
<feature type="domain" description="PLD phosphodiesterase" evidence="12">
    <location>
        <begin position="283"/>
        <end position="310"/>
    </location>
</feature>
<accession>A0A967CB09</accession>
<sequence length="361" mass="39819">MPFNLKNRIELHMGPSAIGAPDDLEAAIVGFIDRAKVSLDAAVQEVESRAITEAFVRAKQRGVRVRIVLEQDYLRAGKPPPDPFDIGEAEDEENRALFAAMLRANIDARADYNPDIFHQKFIIRDSGETRRALLTGSTNFTPTGVGRNLNHVVILHDQRVCNEYDLEFEEIWTGTFGRKRNRHEPSPRNNRVAGVRVRALFAPDHAPEMEIMKQILKARERVDFAIFTFSKSSGIDDALVAMSHGGIAIRGIFDSGQGNRDWAATRLVANAGGEAFLASRRNGLGKLHHKLMVIDSSLIIAGSFNYTDPANRLNDENILLIGELSEEDPQVQADQQALAGFALAEIDRMIAAHGVAVPPAP</sequence>
<dbReference type="InterPro" id="IPR025202">
    <property type="entry name" value="PLD-like_dom"/>
</dbReference>
<protein>
    <recommendedName>
        <fullName evidence="6">Phospholipase D</fullName>
        <ecNumber evidence="5">3.1.4.4</ecNumber>
    </recommendedName>
    <alternativeName>
        <fullName evidence="11">Choline phosphatase</fullName>
    </alternativeName>
</protein>
<dbReference type="EMBL" id="JAAQPH010000003">
    <property type="protein sequence ID" value="NIA67829.1"/>
    <property type="molecule type" value="Genomic_DNA"/>
</dbReference>
<dbReference type="GO" id="GO:0006793">
    <property type="term" value="P:phosphorus metabolic process"/>
    <property type="evidence" value="ECO:0007669"/>
    <property type="project" value="UniProtKB-ARBA"/>
</dbReference>
<evidence type="ECO:0000256" key="8">
    <source>
        <dbReference type="ARBA" id="ARBA00022801"/>
    </source>
</evidence>
<gene>
    <name evidence="13" type="ORF">HBA54_04425</name>
</gene>
<evidence type="ECO:0000256" key="2">
    <source>
        <dbReference type="ARBA" id="ARBA00003145"/>
    </source>
</evidence>
<dbReference type="RefSeq" id="WP_167221811.1">
    <property type="nucleotide sequence ID" value="NZ_JAAQPH010000003.1"/>
</dbReference>
<evidence type="ECO:0000313" key="14">
    <source>
        <dbReference type="Proteomes" id="UP000761264"/>
    </source>
</evidence>
<evidence type="ECO:0000259" key="12">
    <source>
        <dbReference type="PROSITE" id="PS50035"/>
    </source>
</evidence>
<evidence type="ECO:0000256" key="9">
    <source>
        <dbReference type="ARBA" id="ARBA00022963"/>
    </source>
</evidence>
<comment type="caution">
    <text evidence="13">The sequence shown here is derived from an EMBL/GenBank/DDBJ whole genome shotgun (WGS) entry which is preliminary data.</text>
</comment>
<dbReference type="SMART" id="SM00155">
    <property type="entry name" value="PLDc"/>
    <property type="match status" value="2"/>
</dbReference>
<evidence type="ECO:0000313" key="13">
    <source>
        <dbReference type="EMBL" id="NIA67829.1"/>
    </source>
</evidence>
<comment type="catalytic activity">
    <reaction evidence="1">
        <text>a 1,2-diacyl-sn-glycero-3-phosphocholine + H2O = a 1,2-diacyl-sn-glycero-3-phosphate + choline + H(+)</text>
        <dbReference type="Rhea" id="RHEA:14445"/>
        <dbReference type="ChEBI" id="CHEBI:15354"/>
        <dbReference type="ChEBI" id="CHEBI:15377"/>
        <dbReference type="ChEBI" id="CHEBI:15378"/>
        <dbReference type="ChEBI" id="CHEBI:57643"/>
        <dbReference type="ChEBI" id="CHEBI:58608"/>
        <dbReference type="EC" id="3.1.4.4"/>
    </reaction>
</comment>
<evidence type="ECO:0000256" key="7">
    <source>
        <dbReference type="ARBA" id="ARBA00022525"/>
    </source>
</evidence>
<name>A0A967CB09_9PROT</name>
<dbReference type="PROSITE" id="PS50035">
    <property type="entry name" value="PLD"/>
    <property type="match status" value="1"/>
</dbReference>
<keyword evidence="8" id="KW-0378">Hydrolase</keyword>
<keyword evidence="10" id="KW-0443">Lipid metabolism</keyword>
<proteinExistence type="inferred from homology"/>
<keyword evidence="9" id="KW-0442">Lipid degradation</keyword>
<evidence type="ECO:0000256" key="11">
    <source>
        <dbReference type="ARBA" id="ARBA00029594"/>
    </source>
</evidence>
<dbReference type="GO" id="GO:0016891">
    <property type="term" value="F:RNA endonuclease activity producing 5'-phosphomonoesters, hydrolytic mechanism"/>
    <property type="evidence" value="ECO:0007669"/>
    <property type="project" value="TreeGrafter"/>
</dbReference>
<dbReference type="InterPro" id="IPR001736">
    <property type="entry name" value="PLipase_D/transphosphatidylase"/>
</dbReference>
<evidence type="ECO:0000256" key="5">
    <source>
        <dbReference type="ARBA" id="ARBA00012027"/>
    </source>
</evidence>
<comment type="function">
    <text evidence="2">Could be a virulence factor.</text>
</comment>
<dbReference type="SUPFAM" id="SSF56024">
    <property type="entry name" value="Phospholipase D/nuclease"/>
    <property type="match status" value="2"/>
</dbReference>
<dbReference type="Pfam" id="PF13091">
    <property type="entry name" value="PLDc_2"/>
    <property type="match status" value="2"/>
</dbReference>
<dbReference type="PANTHER" id="PTHR43856">
    <property type="entry name" value="CARDIOLIPIN HYDROLASE"/>
    <property type="match status" value="1"/>
</dbReference>
<dbReference type="GO" id="GO:0016042">
    <property type="term" value="P:lipid catabolic process"/>
    <property type="evidence" value="ECO:0007669"/>
    <property type="project" value="UniProtKB-KW"/>
</dbReference>
<dbReference type="PANTHER" id="PTHR43856:SF1">
    <property type="entry name" value="MITOCHONDRIAL CARDIOLIPIN HYDROLASE"/>
    <property type="match status" value="1"/>
</dbReference>
<dbReference type="CDD" id="cd09116">
    <property type="entry name" value="PLDc_Nuc_like"/>
    <property type="match status" value="1"/>
</dbReference>
<evidence type="ECO:0000256" key="3">
    <source>
        <dbReference type="ARBA" id="ARBA00004613"/>
    </source>
</evidence>
<dbReference type="Proteomes" id="UP000761264">
    <property type="component" value="Unassembled WGS sequence"/>
</dbReference>
<evidence type="ECO:0000256" key="4">
    <source>
        <dbReference type="ARBA" id="ARBA00008664"/>
    </source>
</evidence>
<evidence type="ECO:0000256" key="10">
    <source>
        <dbReference type="ARBA" id="ARBA00023098"/>
    </source>
</evidence>
<comment type="similarity">
    <text evidence="4">Belongs to the phospholipase D family.</text>
</comment>
<organism evidence="13 14">
    <name type="scientific">Pelagibius litoralis</name>
    <dbReference type="NCBI Taxonomy" id="374515"/>
    <lineage>
        <taxon>Bacteria</taxon>
        <taxon>Pseudomonadati</taxon>
        <taxon>Pseudomonadota</taxon>
        <taxon>Alphaproteobacteria</taxon>
        <taxon>Rhodospirillales</taxon>
        <taxon>Rhodovibrionaceae</taxon>
        <taxon>Pelagibius</taxon>
    </lineage>
</organism>
<dbReference type="GO" id="GO:0004630">
    <property type="term" value="F:phospholipase D activity"/>
    <property type="evidence" value="ECO:0007669"/>
    <property type="project" value="UniProtKB-EC"/>
</dbReference>
<comment type="subcellular location">
    <subcellularLocation>
        <location evidence="3">Secreted</location>
    </subcellularLocation>
</comment>
<dbReference type="InterPro" id="IPR051406">
    <property type="entry name" value="PLD_domain"/>
</dbReference>
<dbReference type="GO" id="GO:0005576">
    <property type="term" value="C:extracellular region"/>
    <property type="evidence" value="ECO:0007669"/>
    <property type="project" value="UniProtKB-SubCell"/>
</dbReference>
<keyword evidence="14" id="KW-1185">Reference proteome</keyword>
<evidence type="ECO:0000256" key="6">
    <source>
        <dbReference type="ARBA" id="ARBA00018392"/>
    </source>
</evidence>
<evidence type="ECO:0000256" key="1">
    <source>
        <dbReference type="ARBA" id="ARBA00000798"/>
    </source>
</evidence>
<dbReference type="AlphaFoldDB" id="A0A967CB09"/>
<reference evidence="13" key="1">
    <citation type="submission" date="2020-03" db="EMBL/GenBank/DDBJ databases">
        <title>Genome of Pelagibius litoralis DSM 21314T.</title>
        <authorList>
            <person name="Wang G."/>
        </authorList>
    </citation>
    <scope>NUCLEOTIDE SEQUENCE</scope>
    <source>
        <strain evidence="13">DSM 21314</strain>
    </source>
</reference>
<dbReference type="Gene3D" id="3.30.870.10">
    <property type="entry name" value="Endonuclease Chain A"/>
    <property type="match status" value="2"/>
</dbReference>
<dbReference type="EC" id="3.1.4.4" evidence="5"/>